<evidence type="ECO:0000256" key="3">
    <source>
        <dbReference type="ARBA" id="ARBA00023012"/>
    </source>
</evidence>
<dbReference type="InterPro" id="IPR036890">
    <property type="entry name" value="HATPase_C_sf"/>
</dbReference>
<evidence type="ECO:0000256" key="2">
    <source>
        <dbReference type="ARBA" id="ARBA00022777"/>
    </source>
</evidence>
<dbReference type="GO" id="GO:0016020">
    <property type="term" value="C:membrane"/>
    <property type="evidence" value="ECO:0007669"/>
    <property type="project" value="InterPro"/>
</dbReference>
<protein>
    <submittedName>
        <fullName evidence="5">ATP-binding protein</fullName>
    </submittedName>
</protein>
<dbReference type="SMART" id="SM00387">
    <property type="entry name" value="HATPase_c"/>
    <property type="match status" value="1"/>
</dbReference>
<keyword evidence="3" id="KW-0902">Two-component regulatory system</keyword>
<accession>A0A934NFJ2</accession>
<dbReference type="Pfam" id="PF07730">
    <property type="entry name" value="HisKA_3"/>
    <property type="match status" value="1"/>
</dbReference>
<dbReference type="PANTHER" id="PTHR24421">
    <property type="entry name" value="NITRATE/NITRITE SENSOR PROTEIN NARX-RELATED"/>
    <property type="match status" value="1"/>
</dbReference>
<comment type="caution">
    <text evidence="5">The sequence shown here is derived from an EMBL/GenBank/DDBJ whole genome shotgun (WGS) entry which is preliminary data.</text>
</comment>
<proteinExistence type="predicted"/>
<dbReference type="GO" id="GO:0046983">
    <property type="term" value="F:protein dimerization activity"/>
    <property type="evidence" value="ECO:0007669"/>
    <property type="project" value="InterPro"/>
</dbReference>
<dbReference type="InterPro" id="IPR050482">
    <property type="entry name" value="Sensor_HK_TwoCompSys"/>
</dbReference>
<dbReference type="InterPro" id="IPR011712">
    <property type="entry name" value="Sig_transdc_His_kin_sub3_dim/P"/>
</dbReference>
<keyword evidence="1" id="KW-0808">Transferase</keyword>
<keyword evidence="5" id="KW-0547">Nucleotide-binding</keyword>
<gene>
    <name evidence="5" type="ORF">JF887_11380</name>
</gene>
<dbReference type="EMBL" id="JAEKNN010000054">
    <property type="protein sequence ID" value="MBJ7610013.1"/>
    <property type="molecule type" value="Genomic_DNA"/>
</dbReference>
<feature type="domain" description="Histidine kinase/HSP90-like ATPase" evidence="4">
    <location>
        <begin position="261"/>
        <end position="359"/>
    </location>
</feature>
<evidence type="ECO:0000256" key="1">
    <source>
        <dbReference type="ARBA" id="ARBA00022679"/>
    </source>
</evidence>
<sequence>MSTDISAAPFRLDVRVARSPLTALRFGVDGRSTDIDDVIKRLELAHGEASARREDVRTRLLPYQASRRAMLERLGRGSGKELRTRLDEDLELGTELAGLEERVACLRERIDSLRDQRSTMRDISVALAKIDSLHTASIDGAGAAQNQAVRQLYHLIERDHQTAAQRILEGPMQLLAGAAMQTELVGRVARQNPKEAADGAAKCRQAADAALRELNRVVFGIHPDDLRQLGLVPMVRRLLSDVTRVDHQVLVLGRARRLRHRVEVAVFRIVQEAVTNSVAHGSAQNIEVVLLFQPQRVALVVRDDGEGFDVAATEARLGRSTGLGLITMRQRAEIENGHLEIRSVVGEGTEVRASFSSPG</sequence>
<dbReference type="SUPFAM" id="SSF55874">
    <property type="entry name" value="ATPase domain of HSP90 chaperone/DNA topoisomerase II/histidine kinase"/>
    <property type="match status" value="1"/>
</dbReference>
<organism evidence="5 6">
    <name type="scientific">Candidatus Amunia macphersoniae</name>
    <dbReference type="NCBI Taxonomy" id="3127014"/>
    <lineage>
        <taxon>Bacteria</taxon>
        <taxon>Bacillati</taxon>
        <taxon>Candidatus Dormiibacterota</taxon>
        <taxon>Candidatus Dormibacteria</taxon>
        <taxon>Candidatus Aeolococcales</taxon>
        <taxon>Candidatus Aeolococcaceae</taxon>
        <taxon>Candidatus Amunia</taxon>
    </lineage>
</organism>
<dbReference type="Proteomes" id="UP000614410">
    <property type="component" value="Unassembled WGS sequence"/>
</dbReference>
<dbReference type="InterPro" id="IPR003594">
    <property type="entry name" value="HATPase_dom"/>
</dbReference>
<dbReference type="Pfam" id="PF02518">
    <property type="entry name" value="HATPase_c"/>
    <property type="match status" value="1"/>
</dbReference>
<evidence type="ECO:0000259" key="4">
    <source>
        <dbReference type="SMART" id="SM00387"/>
    </source>
</evidence>
<dbReference type="CDD" id="cd16917">
    <property type="entry name" value="HATPase_UhpB-NarQ-NarX-like"/>
    <property type="match status" value="1"/>
</dbReference>
<dbReference type="GO" id="GO:0000155">
    <property type="term" value="F:phosphorelay sensor kinase activity"/>
    <property type="evidence" value="ECO:0007669"/>
    <property type="project" value="InterPro"/>
</dbReference>
<dbReference type="GO" id="GO:0005524">
    <property type="term" value="F:ATP binding"/>
    <property type="evidence" value="ECO:0007669"/>
    <property type="project" value="UniProtKB-KW"/>
</dbReference>
<keyword evidence="2" id="KW-0418">Kinase</keyword>
<keyword evidence="5" id="KW-0067">ATP-binding</keyword>
<name>A0A934NFJ2_9BACT</name>
<dbReference type="AlphaFoldDB" id="A0A934NFJ2"/>
<evidence type="ECO:0000313" key="6">
    <source>
        <dbReference type="Proteomes" id="UP000614410"/>
    </source>
</evidence>
<reference evidence="5 6" key="1">
    <citation type="submission" date="2020-10" db="EMBL/GenBank/DDBJ databases">
        <title>Ca. Dormibacterota MAGs.</title>
        <authorList>
            <person name="Montgomery K."/>
        </authorList>
    </citation>
    <scope>NUCLEOTIDE SEQUENCE [LARGE SCALE GENOMIC DNA]</scope>
    <source>
        <strain evidence="5">Mitchell_Peninsula_5</strain>
    </source>
</reference>
<dbReference type="Gene3D" id="3.30.565.10">
    <property type="entry name" value="Histidine kinase-like ATPase, C-terminal domain"/>
    <property type="match status" value="1"/>
</dbReference>
<dbReference type="PANTHER" id="PTHR24421:SF55">
    <property type="entry name" value="SENSOR HISTIDINE KINASE YDFH"/>
    <property type="match status" value="1"/>
</dbReference>
<evidence type="ECO:0000313" key="5">
    <source>
        <dbReference type="EMBL" id="MBJ7610013.1"/>
    </source>
</evidence>